<comment type="caution">
    <text evidence="2">The sequence shown here is derived from an EMBL/GenBank/DDBJ whole genome shotgun (WGS) entry which is preliminary data.</text>
</comment>
<protein>
    <submittedName>
        <fullName evidence="2">Uncharacterized protein</fullName>
    </submittedName>
</protein>
<gene>
    <name evidence="2" type="ORF">FEZ63_10775</name>
</gene>
<evidence type="ECO:0000313" key="3">
    <source>
        <dbReference type="Proteomes" id="UP000325684"/>
    </source>
</evidence>
<dbReference type="RefSeq" id="WP_150944217.1">
    <property type="nucleotide sequence ID" value="NZ_VCMV01000014.1"/>
</dbReference>
<evidence type="ECO:0000313" key="2">
    <source>
        <dbReference type="EMBL" id="KAB0266919.1"/>
    </source>
</evidence>
<accession>A0A5N3PB03</accession>
<dbReference type="Proteomes" id="UP000325684">
    <property type="component" value="Unassembled WGS sequence"/>
</dbReference>
<dbReference type="OrthoDB" id="8163591at2"/>
<reference evidence="2 3" key="1">
    <citation type="journal article" date="2019" name="Microorganisms">
        <title>Genome Insights into the Novel Species Microvirga brassicacearum, a Rapeseed Endophyte with Biotechnological Potential.</title>
        <authorList>
            <person name="Jimenez-Gomez A."/>
            <person name="Saati-Santamaria Z."/>
            <person name="Igual J.M."/>
            <person name="Rivas R."/>
            <person name="Mateos P.F."/>
            <person name="Garcia-Fraile P."/>
        </authorList>
    </citation>
    <scope>NUCLEOTIDE SEQUENCE [LARGE SCALE GENOMIC DNA]</scope>
    <source>
        <strain evidence="2 3">CDVBN77</strain>
    </source>
</reference>
<keyword evidence="3" id="KW-1185">Reference proteome</keyword>
<dbReference type="AlphaFoldDB" id="A0A5N3PB03"/>
<organism evidence="2 3">
    <name type="scientific">Microvirga brassicacearum</name>
    <dbReference type="NCBI Taxonomy" id="2580413"/>
    <lineage>
        <taxon>Bacteria</taxon>
        <taxon>Pseudomonadati</taxon>
        <taxon>Pseudomonadota</taxon>
        <taxon>Alphaproteobacteria</taxon>
        <taxon>Hyphomicrobiales</taxon>
        <taxon>Methylobacteriaceae</taxon>
        <taxon>Microvirga</taxon>
    </lineage>
</organism>
<name>A0A5N3PB03_9HYPH</name>
<sequence>MNSSISSSDPARWRRFSAVLLAVAAAVLGLIVAATYATDPYDTGRSNLLPKPGVRPQGPRTAAASRGRDQAYNATIVGNSHIQLLSPERLKTSTGLDFVQLAVPATGPKEHFTLIEWFLRHRERPVRALIVSADAMWCNPDPAMPNDKPFPFWLFSQSPLEYLRGLLRYDILEETPRRLGYVFDTDAERARPDGYWDYEPDYIGLGYDRDPVLRQRLEQKPHGKAALVEHDPLAGKRRFPTAEKLREVARTLPAEAALIVVFPATYTNFQPPPGTEPAYHDAACKKAITEAARSHAKSAVVDWRVQRAENQEASLFFDMSHYRQPIARAMEADIAQALAKLN</sequence>
<proteinExistence type="predicted"/>
<dbReference type="EMBL" id="VCMV01000014">
    <property type="protein sequence ID" value="KAB0266919.1"/>
    <property type="molecule type" value="Genomic_DNA"/>
</dbReference>
<feature type="region of interest" description="Disordered" evidence="1">
    <location>
        <begin position="45"/>
        <end position="68"/>
    </location>
</feature>
<evidence type="ECO:0000256" key="1">
    <source>
        <dbReference type="SAM" id="MobiDB-lite"/>
    </source>
</evidence>